<evidence type="ECO:0000313" key="3">
    <source>
        <dbReference type="WBParaSite" id="maker-unitig_22517-snap-gene-0.1-mRNA-1"/>
    </source>
</evidence>
<keyword evidence="2" id="KW-1185">Reference proteome</keyword>
<organism evidence="2 3">
    <name type="scientific">Macrostomum lignano</name>
    <dbReference type="NCBI Taxonomy" id="282301"/>
    <lineage>
        <taxon>Eukaryota</taxon>
        <taxon>Metazoa</taxon>
        <taxon>Spiralia</taxon>
        <taxon>Lophotrochozoa</taxon>
        <taxon>Platyhelminthes</taxon>
        <taxon>Rhabditophora</taxon>
        <taxon>Macrostomorpha</taxon>
        <taxon>Macrostomida</taxon>
        <taxon>Macrostomidae</taxon>
        <taxon>Macrostomum</taxon>
    </lineage>
</organism>
<dbReference type="AlphaFoldDB" id="A0A1I8F7T8"/>
<dbReference type="Proteomes" id="UP000095280">
    <property type="component" value="Unplaced"/>
</dbReference>
<reference evidence="3" key="1">
    <citation type="submission" date="2016-11" db="UniProtKB">
        <authorList>
            <consortium name="WormBaseParasite"/>
        </authorList>
    </citation>
    <scope>IDENTIFICATION</scope>
</reference>
<evidence type="ECO:0000256" key="1">
    <source>
        <dbReference type="SAM" id="MobiDB-lite"/>
    </source>
</evidence>
<proteinExistence type="predicted"/>
<dbReference type="WBParaSite" id="maker-unitig_22517-snap-gene-0.1-mRNA-1">
    <property type="protein sequence ID" value="maker-unitig_22517-snap-gene-0.1-mRNA-1"/>
    <property type="gene ID" value="maker-unitig_22517-snap-gene-0.1"/>
</dbReference>
<protein>
    <submittedName>
        <fullName evidence="3">Plastocyanin-like domain-containing protein</fullName>
    </submittedName>
</protein>
<accession>A0A1I8F7T8</accession>
<sequence>MGTWPTSCSEPAPASTRPMPRASACCNSGAAALGPGPPFLHWHGADIHYVNPSGGVQPPARPSRRSCQPW</sequence>
<name>A0A1I8F7T8_9PLAT</name>
<evidence type="ECO:0000313" key="2">
    <source>
        <dbReference type="Proteomes" id="UP000095280"/>
    </source>
</evidence>
<feature type="region of interest" description="Disordered" evidence="1">
    <location>
        <begin position="1"/>
        <end position="24"/>
    </location>
</feature>